<keyword evidence="2" id="KW-0560">Oxidoreductase</keyword>
<gene>
    <name evidence="6" type="ORF">FHS38_003402</name>
</gene>
<dbReference type="RefSeq" id="WP_184734373.1">
    <property type="nucleotide sequence ID" value="NZ_BMRW01000002.1"/>
</dbReference>
<evidence type="ECO:0000256" key="1">
    <source>
        <dbReference type="ARBA" id="ARBA00006484"/>
    </source>
</evidence>
<evidence type="ECO:0000313" key="6">
    <source>
        <dbReference type="EMBL" id="MBB4887348.1"/>
    </source>
</evidence>
<feature type="region of interest" description="Disordered" evidence="4">
    <location>
        <begin position="247"/>
        <end position="270"/>
    </location>
</feature>
<dbReference type="SMART" id="SM00822">
    <property type="entry name" value="PKS_KR"/>
    <property type="match status" value="1"/>
</dbReference>
<evidence type="ECO:0000256" key="2">
    <source>
        <dbReference type="ARBA" id="ARBA00023002"/>
    </source>
</evidence>
<accession>A0A7W7LBT8</accession>
<reference evidence="6 7" key="1">
    <citation type="submission" date="2020-08" db="EMBL/GenBank/DDBJ databases">
        <title>Genomic Encyclopedia of Type Strains, Phase III (KMG-III): the genomes of soil and plant-associated and newly described type strains.</title>
        <authorList>
            <person name="Whitman W."/>
        </authorList>
    </citation>
    <scope>NUCLEOTIDE SEQUENCE [LARGE SCALE GENOMIC DNA]</scope>
    <source>
        <strain evidence="6 7">CECT 3265</strain>
    </source>
</reference>
<dbReference type="AlphaFoldDB" id="A0A7W7LBT8"/>
<dbReference type="InterPro" id="IPR057326">
    <property type="entry name" value="KR_dom"/>
</dbReference>
<evidence type="ECO:0000256" key="4">
    <source>
        <dbReference type="SAM" id="MobiDB-lite"/>
    </source>
</evidence>
<dbReference type="PANTHER" id="PTHR24321">
    <property type="entry name" value="DEHYDROGENASES, SHORT CHAIN"/>
    <property type="match status" value="1"/>
</dbReference>
<protein>
    <submittedName>
        <fullName evidence="6">NAD(P)-dependent dehydrogenase (Short-subunit alcohol dehydrogenase family)</fullName>
    </submittedName>
</protein>
<dbReference type="InterPro" id="IPR020904">
    <property type="entry name" value="Sc_DH/Rdtase_CS"/>
</dbReference>
<keyword evidence="7" id="KW-1185">Reference proteome</keyword>
<comment type="similarity">
    <text evidence="1">Belongs to the short-chain dehydrogenases/reductases (SDR) family.</text>
</comment>
<organism evidence="6 7">
    <name type="scientific">Streptomyces netropsis</name>
    <name type="common">Streptoverticillium netropsis</name>
    <dbReference type="NCBI Taxonomy" id="55404"/>
    <lineage>
        <taxon>Bacteria</taxon>
        <taxon>Bacillati</taxon>
        <taxon>Actinomycetota</taxon>
        <taxon>Actinomycetes</taxon>
        <taxon>Kitasatosporales</taxon>
        <taxon>Streptomycetaceae</taxon>
        <taxon>Streptomyces</taxon>
    </lineage>
</organism>
<dbReference type="SUPFAM" id="SSF51735">
    <property type="entry name" value="NAD(P)-binding Rossmann-fold domains"/>
    <property type="match status" value="1"/>
</dbReference>
<dbReference type="NCBIfam" id="NF005559">
    <property type="entry name" value="PRK07231.1"/>
    <property type="match status" value="1"/>
</dbReference>
<evidence type="ECO:0000259" key="5">
    <source>
        <dbReference type="SMART" id="SM00822"/>
    </source>
</evidence>
<feature type="domain" description="Ketoreductase" evidence="5">
    <location>
        <begin position="8"/>
        <end position="186"/>
    </location>
</feature>
<sequence length="270" mass="27785">MSLELTDRVVMVTGAGSGIGRAAARLFARLGARVVLVGRTAETLRESAAGLPPEAHLVAPCDVADPEQVEARVADTIARFGRLDGAFNNAGTFGAFGPLHEDTPANFDSVVATNLRGVWACVRGQTRAMLTTGGGSIVNCASVAGHIGHAQSPVYSATKHAVIGLSKSAALQYAGDGIRVNVVSPGSTDTLMLRDLYTDPGKLAQRANRAPLGRLGTCEEVANAAAWLISPLSGYVTGQTIVVDGGVTAGSAAPRNDRPSDRPEEGEGRS</sequence>
<dbReference type="CDD" id="cd05233">
    <property type="entry name" value="SDR_c"/>
    <property type="match status" value="1"/>
</dbReference>
<keyword evidence="3" id="KW-0520">NAD</keyword>
<dbReference type="PRINTS" id="PR00081">
    <property type="entry name" value="GDHRDH"/>
</dbReference>
<dbReference type="PANTHER" id="PTHR24321:SF8">
    <property type="entry name" value="ESTRADIOL 17-BETA-DEHYDROGENASE 8-RELATED"/>
    <property type="match status" value="1"/>
</dbReference>
<dbReference type="Gene3D" id="3.40.50.720">
    <property type="entry name" value="NAD(P)-binding Rossmann-like Domain"/>
    <property type="match status" value="1"/>
</dbReference>
<dbReference type="Pfam" id="PF13561">
    <property type="entry name" value="adh_short_C2"/>
    <property type="match status" value="1"/>
</dbReference>
<dbReference type="PRINTS" id="PR00080">
    <property type="entry name" value="SDRFAMILY"/>
</dbReference>
<dbReference type="PROSITE" id="PS00061">
    <property type="entry name" value="ADH_SHORT"/>
    <property type="match status" value="1"/>
</dbReference>
<proteinExistence type="inferred from homology"/>
<evidence type="ECO:0000313" key="7">
    <source>
        <dbReference type="Proteomes" id="UP000556436"/>
    </source>
</evidence>
<dbReference type="GO" id="GO:0016491">
    <property type="term" value="F:oxidoreductase activity"/>
    <property type="evidence" value="ECO:0007669"/>
    <property type="project" value="UniProtKB-KW"/>
</dbReference>
<dbReference type="InterPro" id="IPR036291">
    <property type="entry name" value="NAD(P)-bd_dom_sf"/>
</dbReference>
<name>A0A7W7LBT8_STRNE</name>
<dbReference type="InterPro" id="IPR002347">
    <property type="entry name" value="SDR_fam"/>
</dbReference>
<evidence type="ECO:0000256" key="3">
    <source>
        <dbReference type="ARBA" id="ARBA00023027"/>
    </source>
</evidence>
<feature type="compositionally biased region" description="Basic and acidic residues" evidence="4">
    <location>
        <begin position="255"/>
        <end position="270"/>
    </location>
</feature>
<dbReference type="Proteomes" id="UP000556436">
    <property type="component" value="Unassembled WGS sequence"/>
</dbReference>
<dbReference type="FunFam" id="3.40.50.720:FF:000084">
    <property type="entry name" value="Short-chain dehydrogenase reductase"/>
    <property type="match status" value="1"/>
</dbReference>
<comment type="caution">
    <text evidence="6">The sequence shown here is derived from an EMBL/GenBank/DDBJ whole genome shotgun (WGS) entry which is preliminary data.</text>
</comment>
<dbReference type="EMBL" id="JACHJG010000006">
    <property type="protein sequence ID" value="MBB4887348.1"/>
    <property type="molecule type" value="Genomic_DNA"/>
</dbReference>